<keyword evidence="11 12" id="KW-0694">RNA-binding</keyword>
<evidence type="ECO:0000256" key="6">
    <source>
        <dbReference type="ARBA" id="ARBA00022946"/>
    </source>
</evidence>
<evidence type="ECO:0000256" key="12">
    <source>
        <dbReference type="RuleBase" id="RU367108"/>
    </source>
</evidence>
<evidence type="ECO:0000256" key="10">
    <source>
        <dbReference type="ARBA" id="ARBA00025276"/>
    </source>
</evidence>
<keyword evidence="8 12" id="KW-0496">Mitochondrion</keyword>
<dbReference type="InterPro" id="IPR000504">
    <property type="entry name" value="RRM_dom"/>
</dbReference>
<dbReference type="Pfam" id="PF00076">
    <property type="entry name" value="RRM_1"/>
    <property type="match status" value="1"/>
</dbReference>
<evidence type="ECO:0000313" key="16">
    <source>
        <dbReference type="Proteomes" id="UP001316803"/>
    </source>
</evidence>
<comment type="similarity">
    <text evidence="2 12">Belongs to the YME2 family.</text>
</comment>
<evidence type="ECO:0000256" key="13">
    <source>
        <dbReference type="SAM" id="MobiDB-lite"/>
    </source>
</evidence>
<dbReference type="GO" id="GO:0005743">
    <property type="term" value="C:mitochondrial inner membrane"/>
    <property type="evidence" value="ECO:0007669"/>
    <property type="project" value="UniProtKB-SubCell"/>
</dbReference>
<dbReference type="GO" id="GO:0006397">
    <property type="term" value="P:mRNA processing"/>
    <property type="evidence" value="ECO:0007669"/>
    <property type="project" value="UniProtKB-UniRule"/>
</dbReference>
<keyword evidence="9" id="KW-0472">Membrane</keyword>
<evidence type="ECO:0000259" key="14">
    <source>
        <dbReference type="PROSITE" id="PS50102"/>
    </source>
</evidence>
<dbReference type="InterPro" id="IPR027417">
    <property type="entry name" value="P-loop_NTPase"/>
</dbReference>
<organism evidence="15 16">
    <name type="scientific">Knufia fluminis</name>
    <dbReference type="NCBI Taxonomy" id="191047"/>
    <lineage>
        <taxon>Eukaryota</taxon>
        <taxon>Fungi</taxon>
        <taxon>Dikarya</taxon>
        <taxon>Ascomycota</taxon>
        <taxon>Pezizomycotina</taxon>
        <taxon>Eurotiomycetes</taxon>
        <taxon>Chaetothyriomycetidae</taxon>
        <taxon>Chaetothyriales</taxon>
        <taxon>Trichomeriaceae</taxon>
        <taxon>Knufia</taxon>
    </lineage>
</organism>
<dbReference type="InterPro" id="IPR034260">
    <property type="entry name" value="Yme2_RRM"/>
</dbReference>
<dbReference type="InterPro" id="IPR039627">
    <property type="entry name" value="Yme2_C"/>
</dbReference>
<feature type="region of interest" description="Disordered" evidence="13">
    <location>
        <begin position="18"/>
        <end position="58"/>
    </location>
</feature>
<dbReference type="SUPFAM" id="SSF54928">
    <property type="entry name" value="RNA-binding domain, RBD"/>
    <property type="match status" value="1"/>
</dbReference>
<evidence type="ECO:0000256" key="5">
    <source>
        <dbReference type="ARBA" id="ARBA00022792"/>
    </source>
</evidence>
<comment type="caution">
    <text evidence="15">The sequence shown here is derived from an EMBL/GenBank/DDBJ whole genome shotgun (WGS) entry which is preliminary data.</text>
</comment>
<dbReference type="GO" id="GO:0003723">
    <property type="term" value="F:RNA binding"/>
    <property type="evidence" value="ECO:0007669"/>
    <property type="project" value="UniProtKB-UniRule"/>
</dbReference>
<dbReference type="Pfam" id="PF10443">
    <property type="entry name" value="RNA12"/>
    <property type="match status" value="1"/>
</dbReference>
<name>A0AAN8EBH5_9EURO</name>
<sequence>MISLRSVLRQHPRRMLVPQKQYLHTRPDHRPRLSAPSFASAIRRRSSSDSGEDETGHINTAPNEGIIFLDHIFPLKLQWLTRLPFIDGSSLVSAYKRLNSPNVALADPTGIVSRALPSNLPIKITSIIPRVREGGAFIKFQHDGSIAAEELEGTVKAYLKEKPIKPWFNPLRQVRAFLVRGKPWIEDLYRLPSSRVKVEFLPTSPEASAAELTQETLYSLFRRYGTILEMVSQPSDSKIAPRFAYIDYSRMRYSTMAKNCMHGFVLVEEAGGGKSGTLLKISYEPKVKGKWFRDWLTSHPRIVIPVMAALIAGLSVSIFDPIRTWSIKIHILHGLHLENNKYYQWIRKQLSRGYDYIRFNHKKAEDDGLNAIWEDRHSQMEQLKTWMSESLDTFIVVQGPRGAGKKQLVEQALKSEPHKLVIDCKKIQEARGDSKTINAAAAEVGYRPVFSWMNSFSSMIDLAAMGTIGTKTGFSETVENQLVKIWTNTSSALRSIALSCRKKDDRDADLQDDEWLEAHPEHRPIVIVDNFLHKSTETGADMVYDKLAEWAANAVTHNIAHVIFLTTDVSFSKSLSKALPDRVFRQMSLGDCSPEIAKKVVIRHLEAGAANSDKEEELTSSKLRNDLDELDGVIQVLGGRLTDLEFLARRIQAGESPGRAVKQIIEQSASEILKMYLLDAEKSWSPQQAWTLIKELAENEELKYNELLLNDMFSKNGEQSLQTLEQAELISITSVNGRPNKIKPGKPVYLSAFQYLTEDEVLHSRLDLSIFKMLAAGENSTIQSCEEELQKLAELPGTPAQMKPRIKYLLDKAAASQEKIVNYEAKIGRLKKILSEKY</sequence>
<comment type="subcellular location">
    <subcellularLocation>
        <location evidence="1 12">Mitochondrion inner membrane</location>
        <topology evidence="1 12">Single-pass membrane protein</topology>
    </subcellularLocation>
</comment>
<dbReference type="AlphaFoldDB" id="A0AAN8EBH5"/>
<keyword evidence="16" id="KW-1185">Reference proteome</keyword>
<dbReference type="PANTHER" id="PTHR32198">
    <property type="entry name" value="MITOCHONDRIAL ESCAPE PROTEIN 2"/>
    <property type="match status" value="1"/>
</dbReference>
<dbReference type="Proteomes" id="UP001316803">
    <property type="component" value="Unassembled WGS sequence"/>
</dbReference>
<accession>A0AAN8EBH5</accession>
<evidence type="ECO:0000256" key="11">
    <source>
        <dbReference type="PROSITE-ProRule" id="PRU00176"/>
    </source>
</evidence>
<dbReference type="EMBL" id="JAKLMC020000029">
    <property type="protein sequence ID" value="KAK5950095.1"/>
    <property type="molecule type" value="Genomic_DNA"/>
</dbReference>
<dbReference type="SUPFAM" id="SSF52540">
    <property type="entry name" value="P-loop containing nucleoside triphosphate hydrolases"/>
    <property type="match status" value="1"/>
</dbReference>
<evidence type="ECO:0000256" key="7">
    <source>
        <dbReference type="ARBA" id="ARBA00022989"/>
    </source>
</evidence>
<dbReference type="PANTHER" id="PTHR32198:SF2">
    <property type="entry name" value="MITOCHONDRIAL ESCAPE PROTEIN 2"/>
    <property type="match status" value="1"/>
</dbReference>
<evidence type="ECO:0000256" key="8">
    <source>
        <dbReference type="ARBA" id="ARBA00023128"/>
    </source>
</evidence>
<keyword evidence="6" id="KW-0809">Transit peptide</keyword>
<dbReference type="InterPro" id="IPR012677">
    <property type="entry name" value="Nucleotide-bd_a/b_plait_sf"/>
</dbReference>
<keyword evidence="7" id="KW-1133">Transmembrane helix</keyword>
<keyword evidence="5 12" id="KW-0999">Mitochondrion inner membrane</keyword>
<evidence type="ECO:0000256" key="1">
    <source>
        <dbReference type="ARBA" id="ARBA00004434"/>
    </source>
</evidence>
<evidence type="ECO:0000256" key="9">
    <source>
        <dbReference type="ARBA" id="ARBA00023136"/>
    </source>
</evidence>
<proteinExistence type="inferred from homology"/>
<feature type="domain" description="RRM" evidence="14">
    <location>
        <begin position="194"/>
        <end position="286"/>
    </location>
</feature>
<evidence type="ECO:0000256" key="3">
    <source>
        <dbReference type="ARBA" id="ARBA00020222"/>
    </source>
</evidence>
<gene>
    <name evidence="15" type="primary">YME2</name>
    <name evidence="15" type="ORF">OHC33_008810</name>
</gene>
<keyword evidence="4" id="KW-0812">Transmembrane</keyword>
<dbReference type="InterPro" id="IPR035979">
    <property type="entry name" value="RBD_domain_sf"/>
</dbReference>
<dbReference type="Gene3D" id="3.40.50.300">
    <property type="entry name" value="P-loop containing nucleotide triphosphate hydrolases"/>
    <property type="match status" value="1"/>
</dbReference>
<evidence type="ECO:0000313" key="15">
    <source>
        <dbReference type="EMBL" id="KAK5950095.1"/>
    </source>
</evidence>
<dbReference type="InterPro" id="IPR018850">
    <property type="entry name" value="Mt_escape_2_C"/>
</dbReference>
<evidence type="ECO:0000256" key="2">
    <source>
        <dbReference type="ARBA" id="ARBA00010320"/>
    </source>
</evidence>
<comment type="function">
    <text evidence="10 12">Plays a role in maintaining the mitochondrial genome and in controlling the mtDNA escape. Involved in the regulation of mtDNA nucleotide structure and number. May have a dispensable role in early maturation of pre-rRNA.</text>
</comment>
<dbReference type="CDD" id="cd12433">
    <property type="entry name" value="RRM_Yme2p_like"/>
    <property type="match status" value="1"/>
</dbReference>
<reference evidence="15 16" key="1">
    <citation type="submission" date="2022-12" db="EMBL/GenBank/DDBJ databases">
        <title>Genomic features and morphological characterization of a novel Knufia sp. strain isolated from spacecraft assembly facility.</title>
        <authorList>
            <person name="Teixeira M."/>
            <person name="Chander A.M."/>
            <person name="Stajich J.E."/>
            <person name="Venkateswaran K."/>
        </authorList>
    </citation>
    <scope>NUCLEOTIDE SEQUENCE [LARGE SCALE GENOMIC DNA]</scope>
    <source>
        <strain evidence="15 16">FJI-L2-BK-P2</strain>
    </source>
</reference>
<evidence type="ECO:0000256" key="4">
    <source>
        <dbReference type="ARBA" id="ARBA00022692"/>
    </source>
</evidence>
<keyword evidence="12" id="KW-0507">mRNA processing</keyword>
<dbReference type="Gene3D" id="3.30.70.330">
    <property type="match status" value="1"/>
</dbReference>
<dbReference type="PROSITE" id="PS50102">
    <property type="entry name" value="RRM"/>
    <property type="match status" value="1"/>
</dbReference>
<protein>
    <recommendedName>
        <fullName evidence="3 12">Mitochondrial escape protein 2</fullName>
    </recommendedName>
</protein>